<keyword evidence="5 6" id="KW-0472">Membrane</keyword>
<dbReference type="Gene3D" id="1.20.1250.20">
    <property type="entry name" value="MFS general substrate transporter like domains"/>
    <property type="match status" value="1"/>
</dbReference>
<organism evidence="8 9">
    <name type="scientific">Xenopus laevis</name>
    <name type="common">African clawed frog</name>
    <dbReference type="NCBI Taxonomy" id="8355"/>
    <lineage>
        <taxon>Eukaryota</taxon>
        <taxon>Metazoa</taxon>
        <taxon>Chordata</taxon>
        <taxon>Craniata</taxon>
        <taxon>Vertebrata</taxon>
        <taxon>Euteleostomi</taxon>
        <taxon>Amphibia</taxon>
        <taxon>Batrachia</taxon>
        <taxon>Anura</taxon>
        <taxon>Pipoidea</taxon>
        <taxon>Pipidae</taxon>
        <taxon>Xenopodinae</taxon>
        <taxon>Xenopus</taxon>
        <taxon>Xenopus</taxon>
    </lineage>
</organism>
<dbReference type="AlphaFoldDB" id="A0A974HU30"/>
<feature type="transmembrane region" description="Helical" evidence="6">
    <location>
        <begin position="186"/>
        <end position="207"/>
    </location>
</feature>
<feature type="transmembrane region" description="Helical" evidence="6">
    <location>
        <begin position="245"/>
        <end position="268"/>
    </location>
</feature>
<sequence>MGLVATEYTDDSKRGQVMGIAVGGIALGQLVGRPLGSFMYESVGKISPFLVLATLIVLEGALQLYILRPAQFAPPMVPSTPYFTLLRDPYILIAAGTLCVTSLVIGVLESSIPIWMRKTMCATNRQIGLSFLPQSVAYLLCSILSGFLGKKLGRCRCSLLGMVLMGISLMCTPLATDIYGLIGPRILLGISLGILVSPVMPIIGHLVDIRHTSAYGAVYAIADMAVSLGNAMSHPIAEALVQKIGFPWLMVIFGGLSLLCSPLCILLCKPPTKEEKRAILKLECSVQTKSSFSLNQFDSQTTVTKIFLFPARKKDKPAVSGEVTSSIQ</sequence>
<keyword evidence="2" id="KW-0813">Transport</keyword>
<evidence type="ECO:0000256" key="6">
    <source>
        <dbReference type="SAM" id="Phobius"/>
    </source>
</evidence>
<evidence type="ECO:0000256" key="2">
    <source>
        <dbReference type="ARBA" id="ARBA00022448"/>
    </source>
</evidence>
<feature type="transmembrane region" description="Helical" evidence="6">
    <location>
        <begin position="88"/>
        <end position="107"/>
    </location>
</feature>
<evidence type="ECO:0000256" key="4">
    <source>
        <dbReference type="ARBA" id="ARBA00022989"/>
    </source>
</evidence>
<keyword evidence="4 6" id="KW-1133">Transmembrane helix</keyword>
<feature type="transmembrane region" description="Helical" evidence="6">
    <location>
        <begin position="214"/>
        <end position="233"/>
    </location>
</feature>
<evidence type="ECO:0000259" key="7">
    <source>
        <dbReference type="PROSITE" id="PS50850"/>
    </source>
</evidence>
<reference evidence="9" key="1">
    <citation type="journal article" date="2016" name="Nature">
        <title>Genome evolution in the allotetraploid frog Xenopus laevis.</title>
        <authorList>
            <person name="Session A.M."/>
            <person name="Uno Y."/>
            <person name="Kwon T."/>
            <person name="Chapman J.A."/>
            <person name="Toyoda A."/>
            <person name="Takahashi S."/>
            <person name="Fukui A."/>
            <person name="Hikosaka A."/>
            <person name="Suzuki A."/>
            <person name="Kondo M."/>
            <person name="van Heeringen S.J."/>
            <person name="Quigley I."/>
            <person name="Heinz S."/>
            <person name="Ogino H."/>
            <person name="Ochi H."/>
            <person name="Hellsten U."/>
            <person name="Lyons J.B."/>
            <person name="Simakov O."/>
            <person name="Putnam N."/>
            <person name="Stites J."/>
            <person name="Kuroki Y."/>
            <person name="Tanaka T."/>
            <person name="Michiue T."/>
            <person name="Watanabe M."/>
            <person name="Bogdanovic O."/>
            <person name="Lister R."/>
            <person name="Georgiou G."/>
            <person name="Paranjpe S.S."/>
            <person name="van Kruijsbergen I."/>
            <person name="Shu S."/>
            <person name="Carlson J."/>
            <person name="Kinoshita T."/>
            <person name="Ohta Y."/>
            <person name="Mawaribuchi S."/>
            <person name="Jenkins J."/>
            <person name="Grimwood J."/>
            <person name="Schmutz J."/>
            <person name="Mitros T."/>
            <person name="Mozaffari S.V."/>
            <person name="Suzuki Y."/>
            <person name="Haramoto Y."/>
            <person name="Yamamoto T.S."/>
            <person name="Takagi C."/>
            <person name="Heald R."/>
            <person name="Miller K."/>
            <person name="Haudenschild C."/>
            <person name="Kitzman J."/>
            <person name="Nakayama T."/>
            <person name="Izutsu Y."/>
            <person name="Robert J."/>
            <person name="Fortriede J."/>
            <person name="Burns K."/>
            <person name="Lotay V."/>
            <person name="Karimi K."/>
            <person name="Yasuoka Y."/>
            <person name="Dichmann D.S."/>
            <person name="Flajnik M.F."/>
            <person name="Houston D.W."/>
            <person name="Shendure J."/>
            <person name="DuPasquier L."/>
            <person name="Vize P.D."/>
            <person name="Zorn A.M."/>
            <person name="Ito M."/>
            <person name="Marcotte E.M."/>
            <person name="Wallingford J.B."/>
            <person name="Ito Y."/>
            <person name="Asashima M."/>
            <person name="Ueno N."/>
            <person name="Matsuda Y."/>
            <person name="Veenstra G.J."/>
            <person name="Fujiyama A."/>
            <person name="Harland R.M."/>
            <person name="Taira M."/>
            <person name="Rokhsar D.S."/>
        </authorList>
    </citation>
    <scope>NUCLEOTIDE SEQUENCE [LARGE SCALE GENOMIC DNA]</scope>
    <source>
        <strain evidence="9">J</strain>
    </source>
</reference>
<dbReference type="InterPro" id="IPR020846">
    <property type="entry name" value="MFS_dom"/>
</dbReference>
<dbReference type="Proteomes" id="UP000694892">
    <property type="component" value="Chromosome 3L"/>
</dbReference>
<dbReference type="EMBL" id="CM004470">
    <property type="protein sequence ID" value="OCT90123.1"/>
    <property type="molecule type" value="Genomic_DNA"/>
</dbReference>
<dbReference type="Pfam" id="PF07690">
    <property type="entry name" value="MFS_1"/>
    <property type="match status" value="1"/>
</dbReference>
<protein>
    <recommendedName>
        <fullName evidence="7">Major facilitator superfamily (MFS) profile domain-containing protein</fullName>
    </recommendedName>
</protein>
<dbReference type="InterPro" id="IPR011701">
    <property type="entry name" value="MFS"/>
</dbReference>
<name>A0A974HU30_XENLA</name>
<dbReference type="PANTHER" id="PTHR23506">
    <property type="entry name" value="GH10249P"/>
    <property type="match status" value="1"/>
</dbReference>
<evidence type="ECO:0000256" key="1">
    <source>
        <dbReference type="ARBA" id="ARBA00004141"/>
    </source>
</evidence>
<dbReference type="InterPro" id="IPR036259">
    <property type="entry name" value="MFS_trans_sf"/>
</dbReference>
<feature type="transmembrane region" description="Helical" evidence="6">
    <location>
        <begin position="46"/>
        <end position="67"/>
    </location>
</feature>
<dbReference type="InterPro" id="IPR050930">
    <property type="entry name" value="MFS_Vesicular_Transporter"/>
</dbReference>
<dbReference type="GO" id="GO:0030672">
    <property type="term" value="C:synaptic vesicle membrane"/>
    <property type="evidence" value="ECO:0007669"/>
    <property type="project" value="TreeGrafter"/>
</dbReference>
<feature type="transmembrane region" description="Helical" evidence="6">
    <location>
        <begin position="159"/>
        <end position="180"/>
    </location>
</feature>
<dbReference type="PANTHER" id="PTHR23506:SF31">
    <property type="entry name" value="CHROMAFFIN GRANULE AMINE TRANSPORTER"/>
    <property type="match status" value="1"/>
</dbReference>
<dbReference type="OMA" id="TIANWMT"/>
<evidence type="ECO:0000313" key="8">
    <source>
        <dbReference type="EMBL" id="OCT90123.1"/>
    </source>
</evidence>
<evidence type="ECO:0000313" key="9">
    <source>
        <dbReference type="Proteomes" id="UP000694892"/>
    </source>
</evidence>
<evidence type="ECO:0000256" key="5">
    <source>
        <dbReference type="ARBA" id="ARBA00023136"/>
    </source>
</evidence>
<comment type="subcellular location">
    <subcellularLocation>
        <location evidence="1">Membrane</location>
        <topology evidence="1">Multi-pass membrane protein</topology>
    </subcellularLocation>
</comment>
<evidence type="ECO:0000256" key="3">
    <source>
        <dbReference type="ARBA" id="ARBA00022692"/>
    </source>
</evidence>
<dbReference type="GO" id="GO:0005335">
    <property type="term" value="F:serotonin:sodium:chloride symporter activity"/>
    <property type="evidence" value="ECO:0007669"/>
    <property type="project" value="TreeGrafter"/>
</dbReference>
<accession>A0A974HU30</accession>
<dbReference type="PROSITE" id="PS50850">
    <property type="entry name" value="MFS"/>
    <property type="match status" value="1"/>
</dbReference>
<gene>
    <name evidence="8" type="ORF">XELAEV_18018739mg</name>
</gene>
<dbReference type="SUPFAM" id="SSF103473">
    <property type="entry name" value="MFS general substrate transporter"/>
    <property type="match status" value="1"/>
</dbReference>
<keyword evidence="3 6" id="KW-0812">Transmembrane</keyword>
<dbReference type="GO" id="GO:0043195">
    <property type="term" value="C:terminal bouton"/>
    <property type="evidence" value="ECO:0007669"/>
    <property type="project" value="TreeGrafter"/>
</dbReference>
<dbReference type="GO" id="GO:0015842">
    <property type="term" value="P:aminergic neurotransmitter loading into synaptic vesicle"/>
    <property type="evidence" value="ECO:0007669"/>
    <property type="project" value="TreeGrafter"/>
</dbReference>
<proteinExistence type="predicted"/>
<feature type="domain" description="Major facilitator superfamily (MFS) profile" evidence="7">
    <location>
        <begin position="90"/>
        <end position="328"/>
    </location>
</feature>